<dbReference type="Proteomes" id="UP000245539">
    <property type="component" value="Unassembled WGS sequence"/>
</dbReference>
<dbReference type="EMBL" id="QGKM01000009">
    <property type="protein sequence ID" value="PWQ99680.1"/>
    <property type="molecule type" value="Genomic_DNA"/>
</dbReference>
<comment type="caution">
    <text evidence="1">The sequence shown here is derived from an EMBL/GenBank/DDBJ whole genome shotgun (WGS) entry which is preliminary data.</text>
</comment>
<organism evidence="1 2">
    <name type="scientific">Leucothrix pacifica</name>
    <dbReference type="NCBI Taxonomy" id="1247513"/>
    <lineage>
        <taxon>Bacteria</taxon>
        <taxon>Pseudomonadati</taxon>
        <taxon>Pseudomonadota</taxon>
        <taxon>Gammaproteobacteria</taxon>
        <taxon>Thiotrichales</taxon>
        <taxon>Thiotrichaceae</taxon>
        <taxon>Leucothrix</taxon>
    </lineage>
</organism>
<keyword evidence="2" id="KW-1185">Reference proteome</keyword>
<dbReference type="SUPFAM" id="SSF53300">
    <property type="entry name" value="vWA-like"/>
    <property type="match status" value="1"/>
</dbReference>
<sequence length="136" mass="14643">MAEDIEIFADEVPPAKPNILMVLDHSGSMNMTISGSSQTRLDGLRSAFNTIMADEDFKGVKVGLMGFSNGNTVPFPHGVSFPVSDIDDPASPIMLSNLIPYSPVSTNSVGYFTLADDVLPDPVAGERVREFLPRIL</sequence>
<gene>
    <name evidence="1" type="ORF">DKW60_05230</name>
</gene>
<reference evidence="1 2" key="1">
    <citation type="submission" date="2018-05" db="EMBL/GenBank/DDBJ databases">
        <title>Leucothrix arctica sp. nov., isolated from Arctic seawater.</title>
        <authorList>
            <person name="Choi A."/>
            <person name="Baek K."/>
        </authorList>
    </citation>
    <scope>NUCLEOTIDE SEQUENCE [LARGE SCALE GENOMIC DNA]</scope>
    <source>
        <strain evidence="1 2">JCM 18388</strain>
    </source>
</reference>
<dbReference type="AlphaFoldDB" id="A0A317CTB6"/>
<dbReference type="Gene3D" id="3.40.50.410">
    <property type="entry name" value="von Willebrand factor, type A domain"/>
    <property type="match status" value="1"/>
</dbReference>
<evidence type="ECO:0000313" key="2">
    <source>
        <dbReference type="Proteomes" id="UP000245539"/>
    </source>
</evidence>
<protein>
    <recommendedName>
        <fullName evidence="3">VWFA domain-containing protein</fullName>
    </recommendedName>
</protein>
<evidence type="ECO:0008006" key="3">
    <source>
        <dbReference type="Google" id="ProtNLM"/>
    </source>
</evidence>
<accession>A0A317CTB6</accession>
<dbReference type="InterPro" id="IPR036465">
    <property type="entry name" value="vWFA_dom_sf"/>
</dbReference>
<name>A0A317CTB6_9GAMM</name>
<evidence type="ECO:0000313" key="1">
    <source>
        <dbReference type="EMBL" id="PWQ99680.1"/>
    </source>
</evidence>
<proteinExistence type="predicted"/>